<reference evidence="1" key="1">
    <citation type="submission" date="2020-11" db="EMBL/GenBank/DDBJ databases">
        <authorList>
            <person name="Tran Van P."/>
        </authorList>
    </citation>
    <scope>NUCLEOTIDE SEQUENCE</scope>
</reference>
<accession>A0A7R9I9G9</accession>
<protein>
    <submittedName>
        <fullName evidence="1">Uncharacterized protein</fullName>
    </submittedName>
</protein>
<name>A0A7R9I9G9_9NEOP</name>
<sequence>MASNNCMSTEGKLLSLIDDVELISKELIENTIAQKHLKLPNAEHSLLTELLVMKNNELKETLKLAEEQAKINLKMDAVKTEVEPLKLMLLLPPPPATESRGLLHLSFYTSLAGGISRADGPEVDNHGRERESAAIAFISNIQEIH</sequence>
<organism evidence="1">
    <name type="scientific">Timema bartmani</name>
    <dbReference type="NCBI Taxonomy" id="61472"/>
    <lineage>
        <taxon>Eukaryota</taxon>
        <taxon>Metazoa</taxon>
        <taxon>Ecdysozoa</taxon>
        <taxon>Arthropoda</taxon>
        <taxon>Hexapoda</taxon>
        <taxon>Insecta</taxon>
        <taxon>Pterygota</taxon>
        <taxon>Neoptera</taxon>
        <taxon>Polyneoptera</taxon>
        <taxon>Phasmatodea</taxon>
        <taxon>Timematodea</taxon>
        <taxon>Timematoidea</taxon>
        <taxon>Timematidae</taxon>
        <taxon>Timema</taxon>
    </lineage>
</organism>
<dbReference type="EMBL" id="OD574939">
    <property type="protein sequence ID" value="CAD7450367.1"/>
    <property type="molecule type" value="Genomic_DNA"/>
</dbReference>
<gene>
    <name evidence="1" type="ORF">TBIB3V08_LOCUS12637</name>
</gene>
<evidence type="ECO:0000313" key="1">
    <source>
        <dbReference type="EMBL" id="CAD7450367.1"/>
    </source>
</evidence>
<dbReference type="AlphaFoldDB" id="A0A7R9I9G9"/>
<proteinExistence type="predicted"/>